<evidence type="ECO:0000313" key="2">
    <source>
        <dbReference type="Proteomes" id="UP000191025"/>
    </source>
</evidence>
<comment type="caution">
    <text evidence="1">The sequence shown here is derived from an EMBL/GenBank/DDBJ whole genome shotgun (WGS) entry which is preliminary data.</text>
</comment>
<protein>
    <submittedName>
        <fullName evidence="1">Uncharacterized protein</fullName>
    </submittedName>
</protein>
<evidence type="ECO:0000313" key="1">
    <source>
        <dbReference type="EMBL" id="OPH38672.1"/>
    </source>
</evidence>
<name>A0A1V4H181_MORLA</name>
<dbReference type="OrthoDB" id="6196569at2"/>
<sequence>MKQKRHSPILSFTTKQSEQAMSYDDFIIVAYLLVETLYQNIVTKPLRGKGFTHALSDAKIITMELVGECLGLYTDKGIWAYFTNHYTHYLPKLGSYLNFAKHCANLVWIKDKMMSVLGAFLVK</sequence>
<proteinExistence type="predicted"/>
<organism evidence="1 2">
    <name type="scientific">Moraxella lacunata</name>
    <dbReference type="NCBI Taxonomy" id="477"/>
    <lineage>
        <taxon>Bacteria</taxon>
        <taxon>Pseudomonadati</taxon>
        <taxon>Pseudomonadota</taxon>
        <taxon>Gammaproteobacteria</taxon>
        <taxon>Moraxellales</taxon>
        <taxon>Moraxellaceae</taxon>
        <taxon>Moraxella</taxon>
    </lineage>
</organism>
<gene>
    <name evidence="1" type="ORF">B5J94_02470</name>
</gene>
<accession>A0A1V4H181</accession>
<dbReference type="RefSeq" id="WP_065273991.1">
    <property type="nucleotide sequence ID" value="NZ_LZDR01000104.1"/>
</dbReference>
<dbReference type="EMBL" id="MXAN01000012">
    <property type="protein sequence ID" value="OPH38672.1"/>
    <property type="molecule type" value="Genomic_DNA"/>
</dbReference>
<dbReference type="Proteomes" id="UP000191025">
    <property type="component" value="Unassembled WGS sequence"/>
</dbReference>
<dbReference type="GeneID" id="302270957"/>
<dbReference type="AlphaFoldDB" id="A0A1V4H181"/>
<reference evidence="2" key="1">
    <citation type="submission" date="2017-03" db="EMBL/GenBank/DDBJ databases">
        <title>Draft genome sequence of Moraxella equi CCUG 4950T type strain.</title>
        <authorList>
            <person name="Salva-Serra F."/>
            <person name="Engstrom-Jakobsson H."/>
            <person name="Thorell K."/>
            <person name="Jaen-Luchoro D."/>
            <person name="Gonzales-Siles L."/>
            <person name="Karlsson R."/>
            <person name="Yazdan S."/>
            <person name="Boulund F."/>
            <person name="Johnning A."/>
            <person name="Engstrand L."/>
            <person name="Kristiansson E."/>
            <person name="Moore E."/>
        </authorList>
    </citation>
    <scope>NUCLEOTIDE SEQUENCE [LARGE SCALE GENOMIC DNA]</scope>
    <source>
        <strain evidence="2">CCUG 4441</strain>
    </source>
</reference>